<name>A0AAD7XNH5_9STRA</name>
<feature type="chain" id="PRO_5042053843" description="S1 motif domain-containing protein" evidence="4">
    <location>
        <begin position="16"/>
        <end position="429"/>
    </location>
</feature>
<organism evidence="6 7">
    <name type="scientific">Chrysophaeum taylorii</name>
    <dbReference type="NCBI Taxonomy" id="2483200"/>
    <lineage>
        <taxon>Eukaryota</taxon>
        <taxon>Sar</taxon>
        <taxon>Stramenopiles</taxon>
        <taxon>Ochrophyta</taxon>
        <taxon>Pelagophyceae</taxon>
        <taxon>Pelagomonadales</taxon>
        <taxon>Pelagomonadaceae</taxon>
        <taxon>Chrysophaeum</taxon>
    </lineage>
</organism>
<dbReference type="SMART" id="SM00316">
    <property type="entry name" value="S1"/>
    <property type="match status" value="3"/>
</dbReference>
<dbReference type="InterPro" id="IPR050437">
    <property type="entry name" value="Ribos_protein_bS1-like"/>
</dbReference>
<sequence length="429" mass="47623">MRKILLVLVPCGGLALVPSPLARVCTKRSATMEESSSSSSSTDLDAWAAKYLVKPPNRGLKGENVTRFDKYKARYMGQYNEVDTSYSDMTYDQFASYVSTRTFSFKVGDRVKGTVSSYDGQSRAMIDIGAKQYAVLPLKEATISPDADRIDDVVDLGQSVETEIISDYRDDGMYVVSIKRILYEKAWDKITEWSREDPLFEAPVVHTNRGGAILLVEGLRAFLPGSHMMGQYATEETVGKSILVKFLEVNKEAQKLVVSHKRAIIEHSFDNVKRGDVVEGTVASVKPYGAFVQLEGLSGLLHISQISYDRVVSIADTLREGMPVKCMIIDHDKSNGRIALSTKTLEPEPGDMLRDPQRVFDLAHETAAKYHARIEAERSAREKAAKEMVLGLGDSIIDGLDDDDLDDLDDERLIGDVIEQQQQPEPTNA</sequence>
<keyword evidence="3" id="KW-0687">Ribonucleoprotein</keyword>
<dbReference type="Gene3D" id="2.40.50.140">
    <property type="entry name" value="Nucleic acid-binding proteins"/>
    <property type="match status" value="2"/>
</dbReference>
<evidence type="ECO:0000313" key="6">
    <source>
        <dbReference type="EMBL" id="KAJ8614047.1"/>
    </source>
</evidence>
<keyword evidence="7" id="KW-1185">Reference proteome</keyword>
<dbReference type="PANTHER" id="PTHR10724">
    <property type="entry name" value="30S RIBOSOMAL PROTEIN S1"/>
    <property type="match status" value="1"/>
</dbReference>
<dbReference type="PANTHER" id="PTHR10724:SF7">
    <property type="entry name" value="SMALL RIBOSOMAL SUBUNIT PROTEIN BS1C"/>
    <property type="match status" value="1"/>
</dbReference>
<dbReference type="EMBL" id="JAQMWT010000012">
    <property type="protein sequence ID" value="KAJ8614047.1"/>
    <property type="molecule type" value="Genomic_DNA"/>
</dbReference>
<dbReference type="InterPro" id="IPR003029">
    <property type="entry name" value="S1_domain"/>
</dbReference>
<dbReference type="InterPro" id="IPR012340">
    <property type="entry name" value="NA-bd_OB-fold"/>
</dbReference>
<evidence type="ECO:0000256" key="4">
    <source>
        <dbReference type="SAM" id="SignalP"/>
    </source>
</evidence>
<dbReference type="GO" id="GO:0003729">
    <property type="term" value="F:mRNA binding"/>
    <property type="evidence" value="ECO:0007669"/>
    <property type="project" value="TreeGrafter"/>
</dbReference>
<dbReference type="CDD" id="cd04465">
    <property type="entry name" value="S1_RPS1_repeat_ec2_hs2"/>
    <property type="match status" value="1"/>
</dbReference>
<dbReference type="Pfam" id="PF00575">
    <property type="entry name" value="S1"/>
    <property type="match status" value="1"/>
</dbReference>
<gene>
    <name evidence="6" type="ORF">CTAYLR_005837</name>
</gene>
<feature type="domain" description="S1 motif" evidence="5">
    <location>
        <begin position="275"/>
        <end position="343"/>
    </location>
</feature>
<keyword evidence="4" id="KW-0732">Signal</keyword>
<evidence type="ECO:0000313" key="7">
    <source>
        <dbReference type="Proteomes" id="UP001230188"/>
    </source>
</evidence>
<dbReference type="GO" id="GO:1990904">
    <property type="term" value="C:ribonucleoprotein complex"/>
    <property type="evidence" value="ECO:0007669"/>
    <property type="project" value="UniProtKB-KW"/>
</dbReference>
<protein>
    <recommendedName>
        <fullName evidence="5">S1 motif domain-containing protein</fullName>
    </recommendedName>
</protein>
<evidence type="ECO:0000256" key="2">
    <source>
        <dbReference type="ARBA" id="ARBA00022980"/>
    </source>
</evidence>
<dbReference type="SUPFAM" id="SSF50249">
    <property type="entry name" value="Nucleic acid-binding proteins"/>
    <property type="match status" value="3"/>
</dbReference>
<dbReference type="PROSITE" id="PS50126">
    <property type="entry name" value="S1"/>
    <property type="match status" value="3"/>
</dbReference>
<keyword evidence="2" id="KW-0689">Ribosomal protein</keyword>
<feature type="domain" description="S1 motif" evidence="5">
    <location>
        <begin position="197"/>
        <end position="261"/>
    </location>
</feature>
<accession>A0AAD7XNH5</accession>
<dbReference type="Proteomes" id="UP001230188">
    <property type="component" value="Unassembled WGS sequence"/>
</dbReference>
<dbReference type="GO" id="GO:0006412">
    <property type="term" value="P:translation"/>
    <property type="evidence" value="ECO:0007669"/>
    <property type="project" value="TreeGrafter"/>
</dbReference>
<comment type="similarity">
    <text evidence="1">Belongs to the bacterial ribosomal protein bS1 family.</text>
</comment>
<dbReference type="GO" id="GO:0005840">
    <property type="term" value="C:ribosome"/>
    <property type="evidence" value="ECO:0007669"/>
    <property type="project" value="UniProtKB-KW"/>
</dbReference>
<evidence type="ECO:0000256" key="1">
    <source>
        <dbReference type="ARBA" id="ARBA00006767"/>
    </source>
</evidence>
<proteinExistence type="inferred from homology"/>
<feature type="domain" description="S1 motif" evidence="5">
    <location>
        <begin position="108"/>
        <end position="179"/>
    </location>
</feature>
<dbReference type="AlphaFoldDB" id="A0AAD7XNH5"/>
<evidence type="ECO:0000259" key="5">
    <source>
        <dbReference type="PROSITE" id="PS50126"/>
    </source>
</evidence>
<feature type="signal peptide" evidence="4">
    <location>
        <begin position="1"/>
        <end position="15"/>
    </location>
</feature>
<evidence type="ECO:0000256" key="3">
    <source>
        <dbReference type="ARBA" id="ARBA00023274"/>
    </source>
</evidence>
<comment type="caution">
    <text evidence="6">The sequence shown here is derived from an EMBL/GenBank/DDBJ whole genome shotgun (WGS) entry which is preliminary data.</text>
</comment>
<dbReference type="GO" id="GO:0003735">
    <property type="term" value="F:structural constituent of ribosome"/>
    <property type="evidence" value="ECO:0007669"/>
    <property type="project" value="TreeGrafter"/>
</dbReference>
<reference evidence="6" key="1">
    <citation type="submission" date="2023-01" db="EMBL/GenBank/DDBJ databases">
        <title>Metagenome sequencing of chrysophaentin producing Chrysophaeum taylorii.</title>
        <authorList>
            <person name="Davison J."/>
            <person name="Bewley C."/>
        </authorList>
    </citation>
    <scope>NUCLEOTIDE SEQUENCE</scope>
    <source>
        <strain evidence="6">NIES-1699</strain>
    </source>
</reference>